<gene>
    <name evidence="2" type="ORF">QQF64_000566</name>
</gene>
<evidence type="ECO:0000313" key="2">
    <source>
        <dbReference type="EMBL" id="KAL1281763.1"/>
    </source>
</evidence>
<accession>A0ABR3NXJ8</accession>
<dbReference type="EMBL" id="JAYMGO010000001">
    <property type="protein sequence ID" value="KAL1281763.1"/>
    <property type="molecule type" value="Genomic_DNA"/>
</dbReference>
<feature type="region of interest" description="Disordered" evidence="1">
    <location>
        <begin position="19"/>
        <end position="53"/>
    </location>
</feature>
<dbReference type="Proteomes" id="UP001558613">
    <property type="component" value="Unassembled WGS sequence"/>
</dbReference>
<keyword evidence="3" id="KW-1185">Reference proteome</keyword>
<organism evidence="2 3">
    <name type="scientific">Cirrhinus molitorella</name>
    <name type="common">mud carp</name>
    <dbReference type="NCBI Taxonomy" id="172907"/>
    <lineage>
        <taxon>Eukaryota</taxon>
        <taxon>Metazoa</taxon>
        <taxon>Chordata</taxon>
        <taxon>Craniata</taxon>
        <taxon>Vertebrata</taxon>
        <taxon>Euteleostomi</taxon>
        <taxon>Actinopterygii</taxon>
        <taxon>Neopterygii</taxon>
        <taxon>Teleostei</taxon>
        <taxon>Ostariophysi</taxon>
        <taxon>Cypriniformes</taxon>
        <taxon>Cyprinidae</taxon>
        <taxon>Labeoninae</taxon>
        <taxon>Labeonini</taxon>
        <taxon>Cirrhinus</taxon>
    </lineage>
</organism>
<reference evidence="2 3" key="1">
    <citation type="submission" date="2023-09" db="EMBL/GenBank/DDBJ databases">
        <authorList>
            <person name="Wang M."/>
        </authorList>
    </citation>
    <scope>NUCLEOTIDE SEQUENCE [LARGE SCALE GENOMIC DNA]</scope>
    <source>
        <strain evidence="2">GT-2023</strain>
        <tissue evidence="2">Liver</tissue>
    </source>
</reference>
<sequence length="92" mass="10176">MCNKRSPLPLSLLVARKKPNGLQDDSAETADVSHNVTSLAPSEHGHSRGNPNISEVFRRKRPKCNYRPCSSWLPYVLVCTVTLCAETDSPLL</sequence>
<protein>
    <submittedName>
        <fullName evidence="2">Uncharacterized protein</fullName>
    </submittedName>
</protein>
<evidence type="ECO:0000256" key="1">
    <source>
        <dbReference type="SAM" id="MobiDB-lite"/>
    </source>
</evidence>
<proteinExistence type="predicted"/>
<name>A0ABR3NXJ8_9TELE</name>
<comment type="caution">
    <text evidence="2">The sequence shown here is derived from an EMBL/GenBank/DDBJ whole genome shotgun (WGS) entry which is preliminary data.</text>
</comment>
<evidence type="ECO:0000313" key="3">
    <source>
        <dbReference type="Proteomes" id="UP001558613"/>
    </source>
</evidence>